<feature type="transmembrane region" description="Helical" evidence="1">
    <location>
        <begin position="63"/>
        <end position="84"/>
    </location>
</feature>
<accession>A7NRB3</accession>
<name>A7NRB3_ROSCS</name>
<keyword evidence="3" id="KW-1185">Reference proteome</keyword>
<sequence length="191" mass="21076">MKTYRLSPSARRSAIVLLIGALIIWVFALWTLRISIATGSDPSTGFVPALRENLDRGLSPGQIIPALLMVVLLVATPLAAWSILEELGAQYTPTDAGLRFTSFGVALTCPWNSVIGVHRRDDDADEPFDEVALSDDLSSQIRNPLVRWLHRQACGARRFIIYGGLEDRDDLLHEIRMRAGLNDAQPALSWA</sequence>
<dbReference type="AlphaFoldDB" id="A7NRB3"/>
<evidence type="ECO:0000313" key="3">
    <source>
        <dbReference type="Proteomes" id="UP000000263"/>
    </source>
</evidence>
<gene>
    <name evidence="2" type="ordered locus">Rcas_4077</name>
</gene>
<keyword evidence="1" id="KW-0812">Transmembrane</keyword>
<evidence type="ECO:0000313" key="2">
    <source>
        <dbReference type="EMBL" id="ABU60109.1"/>
    </source>
</evidence>
<dbReference type="KEGG" id="rca:Rcas_4077"/>
<protein>
    <submittedName>
        <fullName evidence="2">Uncharacterized protein</fullName>
    </submittedName>
</protein>
<dbReference type="Proteomes" id="UP000000263">
    <property type="component" value="Chromosome"/>
</dbReference>
<keyword evidence="1" id="KW-1133">Transmembrane helix</keyword>
<reference evidence="2 3" key="1">
    <citation type="submission" date="2007-08" db="EMBL/GenBank/DDBJ databases">
        <title>Complete sequence of Roseiflexus castenholzii DSM 13941.</title>
        <authorList>
            <consortium name="US DOE Joint Genome Institute"/>
            <person name="Copeland A."/>
            <person name="Lucas S."/>
            <person name="Lapidus A."/>
            <person name="Barry K."/>
            <person name="Glavina del Rio T."/>
            <person name="Dalin E."/>
            <person name="Tice H."/>
            <person name="Pitluck S."/>
            <person name="Thompson L.S."/>
            <person name="Brettin T."/>
            <person name="Bruce D."/>
            <person name="Detter J.C."/>
            <person name="Han C."/>
            <person name="Tapia R."/>
            <person name="Schmutz J."/>
            <person name="Larimer F."/>
            <person name="Land M."/>
            <person name="Hauser L."/>
            <person name="Kyrpides N."/>
            <person name="Mikhailova N."/>
            <person name="Bryant D.A."/>
            <person name="Hanada S."/>
            <person name="Tsukatani Y."/>
            <person name="Richardson P."/>
        </authorList>
    </citation>
    <scope>NUCLEOTIDE SEQUENCE [LARGE SCALE GENOMIC DNA]</scope>
    <source>
        <strain evidence="3">DSM 13941 / HLO8</strain>
    </source>
</reference>
<dbReference type="OrthoDB" id="158364at2"/>
<dbReference type="eggNOG" id="ENOG503406C">
    <property type="taxonomic scope" value="Bacteria"/>
</dbReference>
<proteinExistence type="predicted"/>
<dbReference type="EMBL" id="CP000804">
    <property type="protein sequence ID" value="ABU60109.1"/>
    <property type="molecule type" value="Genomic_DNA"/>
</dbReference>
<organism evidence="2 3">
    <name type="scientific">Roseiflexus castenholzii (strain DSM 13941 / HLO8)</name>
    <dbReference type="NCBI Taxonomy" id="383372"/>
    <lineage>
        <taxon>Bacteria</taxon>
        <taxon>Bacillati</taxon>
        <taxon>Chloroflexota</taxon>
        <taxon>Chloroflexia</taxon>
        <taxon>Chloroflexales</taxon>
        <taxon>Roseiflexineae</taxon>
        <taxon>Roseiflexaceae</taxon>
        <taxon>Roseiflexus</taxon>
    </lineage>
</organism>
<dbReference type="STRING" id="383372.Rcas_4077"/>
<evidence type="ECO:0000256" key="1">
    <source>
        <dbReference type="SAM" id="Phobius"/>
    </source>
</evidence>
<dbReference type="RefSeq" id="WP_012122530.1">
    <property type="nucleotide sequence ID" value="NC_009767.1"/>
</dbReference>
<dbReference type="HOGENOM" id="CLU_1420497_0_0_0"/>
<keyword evidence="1" id="KW-0472">Membrane</keyword>